<dbReference type="RefSeq" id="XP_068351912.1">
    <property type="nucleotide sequence ID" value="XM_068490325.1"/>
</dbReference>
<protein>
    <submittedName>
        <fullName evidence="3">CUB domain containing protein</fullName>
    </submittedName>
</protein>
<dbReference type="Pfam" id="PF00431">
    <property type="entry name" value="CUB"/>
    <property type="match status" value="1"/>
</dbReference>
<dbReference type="InterPro" id="IPR000859">
    <property type="entry name" value="CUB_dom"/>
</dbReference>
<proteinExistence type="predicted"/>
<sequence length="2666" mass="305781">MEGDVSDVFALFGPGVIYSHNTLQNFIDFFMRIDFNNYQYEIPFITQTTKQQQNSDIDQLSDLDGGREFLLKKFSKFLTPIRISPLQILQPDPPLSNLTVKIAETFLFPSLELISESDPKCAEEAVHTLAQFFQNNQWKGDNDIPVISHKLVLLLASVIKTHFLSESSTKELIELWLSFFESRGIIDDLLIFTVSWIQHGNAPSVNVEKILKSLKETISFPEFWLSIDKVRPTQFYVGRLIDQKILDPTNVMEIIQRRAAAIHGFLYVADPRFGIVKIGSGKNGTVFTSLEQQNSDYTGKQPQSLAICHNKLLVRYKTCSDAIEILDYISLKQIGYILCDGTFSTELKEVEKKIPLGPFTALDNLIYFIDNSKLHIYEMNEDFSITLSKIVQLHAEKTPDFDTPVPSLTDYLISLVTNGHIIAVFYPQKLYNRASVSVREFVIEDGELARDLLLNNLLSNCVCFDPISSTIFDLPDYEVPTMYNCQYNIMTLYDFPYPKEMTNIPPLDILNLLPTLLSARLSKEIYSLRSKYVLIQPNYLFKTLSIALESTNSQAFISPLVKILYLHLFQFKDSELPSVELIHKLLLFKEISRKDKIMLIRALFMSVNPPMNQFEHIHTILDIIEPSMFIEATQVYDTFQLNHLVSILSANDNKFIKYAVDHFDHPSYSFIQILIISITGYVFRNECIQPSFVLPIFQTLRPVASHLFLSIMATMLPLLKKALSEPLAFASSLHVFESFLKEMHSMIPPNALKDYAISHISVSSEQPFIVKTVIDETPHPYQNNMDYVHHYDFPSAIEITVTFDQRTNSETNCDYLQIFTDRDCIKKLTDRLSGRLSRWKDKIVTTAKHLAFKFHSDGSVTEWGYKATISAKLFSRMNFTSPHPAYDVFRAFFDILLKMMKTCDASTQYIPYPNLNFDQYKPTNTKDIAKYIKEILQVSNDDKSTFEENCTRLTQKINEKYNTNLSENVELSSQQLSVINYLLKKNKPVSNAQEFIANIIDSPFIVNSYDSNSLSDHFSNLANIMLFYIPQGIPDSELDFLYKSLKGTKAAEQFVGDSLTFAENSFKSPDITLSSVCYAANKASLAFQLLQVPNYKSFLDHWFDCLRALSKIKTTPNSTLTPTSLDSILDFGCMFGDAFDDANDFVKRHLEILYETEINQPTVDIPIVVLIIRRLLLMKTNEVSNDIIVAIILRAMQFCLPYIIPFLNDIIDKFHVRLDTLDDNFMNILKGIGEGNKMVAAVEQESICFDYGVSFSSAKAECLRKMLTNISIFAEIMRKGDELIRLASLLILSCRNFQIRPCHTVYINNLNIKATVSSIDPFRYILKTENGHEYSVPAFNFTQFYPFKPQFTRILPKEFEFCGTDLTKAVISELTGPNKVFAFNALNELLPHSNANFPLLFEKLSNIPDYNEEEFTDNELVKYESMNEMLPPNQIAYVYNQPLSVYKVSMSPVQGKFGFCELGNSAPSSAILFECNEKNVTFHDHIIAENETILSIVIGYLKEGMRIFLIVNKQFKLTDFYLPPSRVLIPLVITNGKSLQFDKSPVINLPLFNSHLTTSDYSPTHIFLHDRAIAIDSICSPIQCKNGEPFSFDLFPAISSTLPFYYLEFALAPDLASISLRSPVHRAFSFYTYDLPNANPNDTYGLFINLQEQFCFITSNDTIQMDSVAELPKSDWIITFHAKTLESIFINIGQLPFMFDIDSYIEQKTSIPNKNPCKPQRTEYMMTSPLPQPYVSERFCKLSLFNNNQPKFYKSNVLRPFLINSSEKGSFYHGKIGFGRYEENQPINLIVSNDDSFTISNITFPSSNLVSLIDETAQSPEGFQQIYQRFVSTIPISFCHDLSPFDVVKTDFFFAERKKAYFEFLCQTQRYNVMNICMSRIIQQIGIKECLTKYNLEEYIVNSITKIQCDDFDPFTNIEKASYLPILDAIFQYDDQIFENLCKKALLPFRITTEDFNTYPLNMICNSIDSTINRITVNSAEAVIFIPVDTRFIDEPHIFNDNFGDLFIVSKDTLSSIFIMKHDTLLFDSFKSNELILANIIPVKFSSPLSDKLNFRFSIQFLSYLIEFTRKHPEIINKTHNYVLKPLWELYMKGSQRLFPTIQAKWLLLLFEDFVTEEMKQDIRRLIDFNMLLKDQPNILTGIACLLTLYVRCDFSNEHITQENIAHVLEFALSSNNTYTVQIFRQFTAEMLNPFRKTMPFPFSKAPFHPFLTSLAYKALSISKLPSTTKIITQNEKNELPSITVYTFEGAEKIAFVKILPLNKVSLNVNKVEVQPDCFVDGDSVTIKISRSSSDNRKFALMLIPIYPPSKPHSSDVNRLHKYQKILSESWTEDDEAMARCLIQIPLKKSSYYTFAMYPDDLYHLLFPTMDPDIARYRLCVLYLTYGKLDQSQIPNFGPQVLSSGNDTLFDILMPKHVIIEKEHTPISVHLPMKNAKLSDFFFQFCQVIDTAPINCLTSLGNSLQPPGTAESISIDTVLSQLADDMFSEGLPLIDAVSVGKLRAFQAFGCLMASLVNSGKSLPIHLRKEVIQYAFGDTSITFPELEKVRKQLNAIRSGVIKIEMICPSIRRFADPITAKTIQLLPLMTINFSESQNQQAYNFFIEDPFLLPYMRKLLCSYLVDDRVTQPIPMFVDEWRIEYNKQSNTIYLPDVDIWIQCFIRRLQH</sequence>
<dbReference type="SUPFAM" id="SSF49854">
    <property type="entry name" value="Spermadhesin, CUB domain"/>
    <property type="match status" value="1"/>
</dbReference>
<reference evidence="3" key="1">
    <citation type="submission" date="2016-10" db="EMBL/GenBank/DDBJ databases">
        <authorList>
            <person name="Benchimol M."/>
            <person name="Almeida L.G."/>
            <person name="Vasconcelos A.T."/>
            <person name="Perreira-Neves A."/>
            <person name="Rosa I.A."/>
            <person name="Tasca T."/>
            <person name="Bogo M.R."/>
            <person name="de Souza W."/>
        </authorList>
    </citation>
    <scope>NUCLEOTIDE SEQUENCE [LARGE SCALE GENOMIC DNA]</scope>
    <source>
        <strain evidence="3">K</strain>
    </source>
</reference>
<organism evidence="3 4">
    <name type="scientific">Tritrichomonas foetus</name>
    <dbReference type="NCBI Taxonomy" id="1144522"/>
    <lineage>
        <taxon>Eukaryota</taxon>
        <taxon>Metamonada</taxon>
        <taxon>Parabasalia</taxon>
        <taxon>Tritrichomonadida</taxon>
        <taxon>Tritrichomonadidae</taxon>
        <taxon>Tritrichomonas</taxon>
    </lineage>
</organism>
<gene>
    <name evidence="3" type="ORF">TRFO_01818</name>
</gene>
<dbReference type="InterPro" id="IPR035914">
    <property type="entry name" value="Sperma_CUB_dom_sf"/>
</dbReference>
<evidence type="ECO:0000313" key="3">
    <source>
        <dbReference type="EMBL" id="OHS98775.1"/>
    </source>
</evidence>
<dbReference type="GeneID" id="94825029"/>
<dbReference type="VEuPathDB" id="TrichDB:TRFO_01818"/>
<dbReference type="OrthoDB" id="661148at2759"/>
<name>A0A1J4JK61_9EUKA</name>
<dbReference type="PANTHER" id="PTHR22772:SF4">
    <property type="entry name" value="ZINC FINGER ZZ-TYPE AND EF-HAND DOMAIN-CONTAINING PROTEIN 1"/>
    <property type="match status" value="1"/>
</dbReference>
<feature type="domain" description="CUB" evidence="2">
    <location>
        <begin position="777"/>
        <end position="868"/>
    </location>
</feature>
<dbReference type="PANTHER" id="PTHR22772">
    <property type="entry name" value="NOVEL ZZ TYPE ZINC FINGER DOMAIN CONTAINING PROTEIN"/>
    <property type="match status" value="1"/>
</dbReference>
<dbReference type="Proteomes" id="UP000179807">
    <property type="component" value="Unassembled WGS sequence"/>
</dbReference>
<dbReference type="Gene3D" id="2.60.120.290">
    <property type="entry name" value="Spermadhesin, CUB domain"/>
    <property type="match status" value="1"/>
</dbReference>
<keyword evidence="4" id="KW-1185">Reference proteome</keyword>
<dbReference type="InterPro" id="IPR040099">
    <property type="entry name" value="ZZEF1"/>
</dbReference>
<dbReference type="InterPro" id="IPR043136">
    <property type="entry name" value="B30.2/SPRY_sf"/>
</dbReference>
<accession>A0A1J4JK61</accession>
<keyword evidence="1" id="KW-1015">Disulfide bond</keyword>
<dbReference type="EMBL" id="MLAK01001037">
    <property type="protein sequence ID" value="OHS98775.1"/>
    <property type="molecule type" value="Genomic_DNA"/>
</dbReference>
<dbReference type="Gene3D" id="2.60.120.920">
    <property type="match status" value="1"/>
</dbReference>
<evidence type="ECO:0000313" key="4">
    <source>
        <dbReference type="Proteomes" id="UP000179807"/>
    </source>
</evidence>
<evidence type="ECO:0000259" key="2">
    <source>
        <dbReference type="Pfam" id="PF00431"/>
    </source>
</evidence>
<comment type="caution">
    <text evidence="3">The sequence shown here is derived from an EMBL/GenBank/DDBJ whole genome shotgun (WGS) entry which is preliminary data.</text>
</comment>
<evidence type="ECO:0000256" key="1">
    <source>
        <dbReference type="ARBA" id="ARBA00023157"/>
    </source>
</evidence>